<comment type="subcellular location">
    <subcellularLocation>
        <location evidence="1">Cell membrane</location>
        <topology evidence="1">Multi-pass membrane protein</topology>
    </subcellularLocation>
</comment>
<feature type="transmembrane region" description="Helical" evidence="6">
    <location>
        <begin position="371"/>
        <end position="390"/>
    </location>
</feature>
<dbReference type="InterPro" id="IPR002797">
    <property type="entry name" value="Polysacc_synth"/>
</dbReference>
<name>A0A4R8UW45_9MICO</name>
<dbReference type="PANTHER" id="PTHR30250:SF26">
    <property type="entry name" value="PSMA PROTEIN"/>
    <property type="match status" value="1"/>
</dbReference>
<evidence type="ECO:0000256" key="6">
    <source>
        <dbReference type="SAM" id="Phobius"/>
    </source>
</evidence>
<gene>
    <name evidence="7" type="ORF">E3O06_11590</name>
</gene>
<dbReference type="EMBL" id="SOEY01000023">
    <property type="protein sequence ID" value="TFB71895.1"/>
    <property type="molecule type" value="Genomic_DNA"/>
</dbReference>
<feature type="transmembrane region" description="Helical" evidence="6">
    <location>
        <begin position="256"/>
        <end position="280"/>
    </location>
</feature>
<dbReference type="GO" id="GO:0005886">
    <property type="term" value="C:plasma membrane"/>
    <property type="evidence" value="ECO:0007669"/>
    <property type="project" value="UniProtKB-SubCell"/>
</dbReference>
<feature type="transmembrane region" description="Helical" evidence="6">
    <location>
        <begin position="396"/>
        <end position="416"/>
    </location>
</feature>
<comment type="caution">
    <text evidence="7">The sequence shown here is derived from an EMBL/GenBank/DDBJ whole genome shotgun (WGS) entry which is preliminary data.</text>
</comment>
<sequence>MRIRAEVYSGAAVKAVISRAGAIFASLVLSVLVARVLGPEESGKFFLLMAVLGALNTVARYGTDNAALKILGGASSRVGRDLFHLAALVVLCSLAVVGCSLGVILILRPDTGGNMAVYFVTASAIVPQALVVLFGTIMRGRQMLAVGTMAELGSIATLSVLLLTPVALLGTSSVITAMGCVALASWLTLMWSAPVAYRALSTTDKNAGDFSFIGLQKFFSIWKAPLTNITSSSLLIFLLNWFPVFLLSAVGTLTDVSYFVVAMRLVGFITLIPAIQASYLTPAIGRDYHHGAIQHLNNMCIRAARQAFALSSLPTLILVFAAHPLVTYVYGGGFSPVAAPVVVMAVAALVVSYAGPVNALMFLCDLEGVSLILNVGVAAAWASIGLWITLTYGLMGAASFQGAASILVAVISACSLRHKRNIISFVRFSRVTSTPECGAEK</sequence>
<feature type="transmembrane region" description="Helical" evidence="6">
    <location>
        <begin position="12"/>
        <end position="33"/>
    </location>
</feature>
<evidence type="ECO:0000256" key="3">
    <source>
        <dbReference type="ARBA" id="ARBA00022692"/>
    </source>
</evidence>
<keyword evidence="8" id="KW-1185">Reference proteome</keyword>
<dbReference type="AlphaFoldDB" id="A0A4R8UW45"/>
<feature type="transmembrane region" description="Helical" evidence="6">
    <location>
        <begin position="45"/>
        <end position="62"/>
    </location>
</feature>
<feature type="transmembrane region" description="Helical" evidence="6">
    <location>
        <begin position="307"/>
        <end position="331"/>
    </location>
</feature>
<dbReference type="Proteomes" id="UP000298173">
    <property type="component" value="Unassembled WGS sequence"/>
</dbReference>
<accession>A0A4R8UW45</accession>
<evidence type="ECO:0000256" key="1">
    <source>
        <dbReference type="ARBA" id="ARBA00004651"/>
    </source>
</evidence>
<feature type="transmembrane region" description="Helical" evidence="6">
    <location>
        <begin position="82"/>
        <end position="109"/>
    </location>
</feature>
<feature type="transmembrane region" description="Helical" evidence="6">
    <location>
        <begin position="226"/>
        <end position="250"/>
    </location>
</feature>
<reference evidence="7 8" key="1">
    <citation type="submission" date="2019-03" db="EMBL/GenBank/DDBJ databases">
        <title>Genomics of glacier-inhabiting Cryobacterium strains.</title>
        <authorList>
            <person name="Liu Q."/>
            <person name="Xin Y.-H."/>
        </authorList>
    </citation>
    <scope>NUCLEOTIDE SEQUENCE [LARGE SCALE GENOMIC DNA]</scope>
    <source>
        <strain evidence="7 8">HLT2-23</strain>
    </source>
</reference>
<keyword evidence="2" id="KW-1003">Cell membrane</keyword>
<keyword evidence="3 6" id="KW-0812">Transmembrane</keyword>
<feature type="transmembrane region" description="Helical" evidence="6">
    <location>
        <begin position="115"/>
        <end position="137"/>
    </location>
</feature>
<dbReference type="PANTHER" id="PTHR30250">
    <property type="entry name" value="PST FAMILY PREDICTED COLANIC ACID TRANSPORTER"/>
    <property type="match status" value="1"/>
</dbReference>
<evidence type="ECO:0000313" key="8">
    <source>
        <dbReference type="Proteomes" id="UP000298173"/>
    </source>
</evidence>
<evidence type="ECO:0000256" key="4">
    <source>
        <dbReference type="ARBA" id="ARBA00022989"/>
    </source>
</evidence>
<dbReference type="Pfam" id="PF01943">
    <property type="entry name" value="Polysacc_synt"/>
    <property type="match status" value="1"/>
</dbReference>
<evidence type="ECO:0000256" key="2">
    <source>
        <dbReference type="ARBA" id="ARBA00022475"/>
    </source>
</evidence>
<dbReference type="InterPro" id="IPR050833">
    <property type="entry name" value="Poly_Biosynth_Transport"/>
</dbReference>
<keyword evidence="5 6" id="KW-0472">Membrane</keyword>
<evidence type="ECO:0000313" key="7">
    <source>
        <dbReference type="EMBL" id="TFB71895.1"/>
    </source>
</evidence>
<feature type="transmembrane region" description="Helical" evidence="6">
    <location>
        <begin position="174"/>
        <end position="197"/>
    </location>
</feature>
<evidence type="ECO:0008006" key="9">
    <source>
        <dbReference type="Google" id="ProtNLM"/>
    </source>
</evidence>
<protein>
    <recommendedName>
        <fullName evidence="9">Polysaccharide biosynthesis protein C-terminal domain-containing protein</fullName>
    </recommendedName>
</protein>
<organism evidence="7 8">
    <name type="scientific">Cryobacterium glaciale</name>
    <dbReference type="NCBI Taxonomy" id="1259145"/>
    <lineage>
        <taxon>Bacteria</taxon>
        <taxon>Bacillati</taxon>
        <taxon>Actinomycetota</taxon>
        <taxon>Actinomycetes</taxon>
        <taxon>Micrococcales</taxon>
        <taxon>Microbacteriaceae</taxon>
        <taxon>Cryobacterium</taxon>
    </lineage>
</organism>
<evidence type="ECO:0000256" key="5">
    <source>
        <dbReference type="ARBA" id="ARBA00023136"/>
    </source>
</evidence>
<keyword evidence="4 6" id="KW-1133">Transmembrane helix</keyword>
<feature type="transmembrane region" description="Helical" evidence="6">
    <location>
        <begin position="144"/>
        <end position="168"/>
    </location>
</feature>
<proteinExistence type="predicted"/>
<feature type="transmembrane region" description="Helical" evidence="6">
    <location>
        <begin position="337"/>
        <end position="364"/>
    </location>
</feature>